<accession>A0ACC3SJ93</accession>
<comment type="caution">
    <text evidence="1">The sequence shown here is derived from an EMBL/GenBank/DDBJ whole genome shotgun (WGS) entry which is preliminary data.</text>
</comment>
<evidence type="ECO:0000313" key="1">
    <source>
        <dbReference type="EMBL" id="KAK8216788.1"/>
    </source>
</evidence>
<protein>
    <submittedName>
        <fullName evidence="1">Uncharacterized protein</fullName>
    </submittedName>
</protein>
<reference evidence="1" key="1">
    <citation type="submission" date="2024-02" db="EMBL/GenBank/DDBJ databases">
        <title>Metagenome Assembled Genome of Zalaria obscura JY119.</title>
        <authorList>
            <person name="Vighnesh L."/>
            <person name="Jagadeeshwari U."/>
            <person name="Venkata Ramana C."/>
            <person name="Sasikala C."/>
        </authorList>
    </citation>
    <scope>NUCLEOTIDE SEQUENCE</scope>
    <source>
        <strain evidence="1">JY119</strain>
    </source>
</reference>
<gene>
    <name evidence="1" type="ORF">M8818_001751</name>
</gene>
<sequence>MATAAPIVLILGAGSNIGQNVARVFAGNGYRVATTSRKAQSDDGSSSKMHVQVDLNDPNSVKDVFKAVKDQWGHPSVVVYNAASAHFNKSEAPFTLSVQDVTDDLNVNTLSAFTAATEAVAGFEKLDTIASRSFIYTGNALNEGPMAGLLGLGLSKAATAHIIEHASMVYKTKGFRFYFVDERKPDGKPVGSKVDGSAHASMYWDLAEGNLDVPWQVTFVKGEGYKDFHGLKP</sequence>
<evidence type="ECO:0000313" key="2">
    <source>
        <dbReference type="Proteomes" id="UP001320706"/>
    </source>
</evidence>
<keyword evidence="2" id="KW-1185">Reference proteome</keyword>
<dbReference type="Proteomes" id="UP001320706">
    <property type="component" value="Unassembled WGS sequence"/>
</dbReference>
<name>A0ACC3SJ93_9PEZI</name>
<dbReference type="EMBL" id="JAMKPW020000007">
    <property type="protein sequence ID" value="KAK8216788.1"/>
    <property type="molecule type" value="Genomic_DNA"/>
</dbReference>
<proteinExistence type="predicted"/>
<organism evidence="1 2">
    <name type="scientific">Zalaria obscura</name>
    <dbReference type="NCBI Taxonomy" id="2024903"/>
    <lineage>
        <taxon>Eukaryota</taxon>
        <taxon>Fungi</taxon>
        <taxon>Dikarya</taxon>
        <taxon>Ascomycota</taxon>
        <taxon>Pezizomycotina</taxon>
        <taxon>Dothideomycetes</taxon>
        <taxon>Dothideomycetidae</taxon>
        <taxon>Dothideales</taxon>
        <taxon>Zalariaceae</taxon>
        <taxon>Zalaria</taxon>
    </lineage>
</organism>